<evidence type="ECO:0000256" key="1">
    <source>
        <dbReference type="ARBA" id="ARBA00022741"/>
    </source>
</evidence>
<dbReference type="PRINTS" id="PR00038">
    <property type="entry name" value="HTHLUXR"/>
</dbReference>
<dbReference type="InterPro" id="IPR027417">
    <property type="entry name" value="P-loop_NTPase"/>
</dbReference>
<dbReference type="GO" id="GO:0005524">
    <property type="term" value="F:ATP binding"/>
    <property type="evidence" value="ECO:0007669"/>
    <property type="project" value="UniProtKB-KW"/>
</dbReference>
<dbReference type="GO" id="GO:0003677">
    <property type="term" value="F:DNA binding"/>
    <property type="evidence" value="ECO:0007669"/>
    <property type="project" value="InterPro"/>
</dbReference>
<dbReference type="PANTHER" id="PTHR16305:SF35">
    <property type="entry name" value="TRANSCRIPTIONAL ACTIVATOR DOMAIN"/>
    <property type="match status" value="1"/>
</dbReference>
<evidence type="ECO:0000256" key="2">
    <source>
        <dbReference type="ARBA" id="ARBA00022840"/>
    </source>
</evidence>
<dbReference type="GO" id="GO:0005737">
    <property type="term" value="C:cytoplasm"/>
    <property type="evidence" value="ECO:0007669"/>
    <property type="project" value="TreeGrafter"/>
</dbReference>
<organism evidence="4 5">
    <name type="scientific">Pseudonocardia cypriaca</name>
    <dbReference type="NCBI Taxonomy" id="882449"/>
    <lineage>
        <taxon>Bacteria</taxon>
        <taxon>Bacillati</taxon>
        <taxon>Actinomycetota</taxon>
        <taxon>Actinomycetes</taxon>
        <taxon>Pseudonocardiales</taxon>
        <taxon>Pseudonocardiaceae</taxon>
        <taxon>Pseudonocardia</taxon>
    </lineage>
</organism>
<dbReference type="SUPFAM" id="SSF52540">
    <property type="entry name" value="P-loop containing nucleoside triphosphate hydrolases"/>
    <property type="match status" value="1"/>
</dbReference>
<dbReference type="SMART" id="SM00421">
    <property type="entry name" value="HTH_LUXR"/>
    <property type="match status" value="1"/>
</dbReference>
<dbReference type="CDD" id="cd06170">
    <property type="entry name" value="LuxR_C_like"/>
    <property type="match status" value="1"/>
</dbReference>
<evidence type="ECO:0000259" key="3">
    <source>
        <dbReference type="PROSITE" id="PS50043"/>
    </source>
</evidence>
<dbReference type="InterPro" id="IPR036388">
    <property type="entry name" value="WH-like_DNA-bd_sf"/>
</dbReference>
<evidence type="ECO:0000313" key="5">
    <source>
        <dbReference type="Proteomes" id="UP000319818"/>
    </source>
</evidence>
<name>A0A543GB56_9PSEU</name>
<feature type="domain" description="HTH luxR-type" evidence="3">
    <location>
        <begin position="885"/>
        <end position="950"/>
    </location>
</feature>
<dbReference type="GO" id="GO:0004016">
    <property type="term" value="F:adenylate cyclase activity"/>
    <property type="evidence" value="ECO:0007669"/>
    <property type="project" value="TreeGrafter"/>
</dbReference>
<dbReference type="RefSeq" id="WP_142096683.1">
    <property type="nucleotide sequence ID" value="NZ_VFPH01000001.1"/>
</dbReference>
<dbReference type="SUPFAM" id="SSF48452">
    <property type="entry name" value="TPR-like"/>
    <property type="match status" value="1"/>
</dbReference>
<comment type="caution">
    <text evidence="4">The sequence shown here is derived from an EMBL/GenBank/DDBJ whole genome shotgun (WGS) entry which is preliminary data.</text>
</comment>
<evidence type="ECO:0000313" key="4">
    <source>
        <dbReference type="EMBL" id="TQM43313.1"/>
    </source>
</evidence>
<keyword evidence="2" id="KW-0067">ATP-binding</keyword>
<keyword evidence="5" id="KW-1185">Reference proteome</keyword>
<dbReference type="Pfam" id="PF13191">
    <property type="entry name" value="AAA_16"/>
    <property type="match status" value="1"/>
</dbReference>
<dbReference type="Gene3D" id="1.25.40.10">
    <property type="entry name" value="Tetratricopeptide repeat domain"/>
    <property type="match status" value="1"/>
</dbReference>
<dbReference type="Gene3D" id="1.10.10.10">
    <property type="entry name" value="Winged helix-like DNA-binding domain superfamily/Winged helix DNA-binding domain"/>
    <property type="match status" value="1"/>
</dbReference>
<gene>
    <name evidence="4" type="ORF">FB388_0657</name>
</gene>
<reference evidence="4 5" key="1">
    <citation type="submission" date="2019-06" db="EMBL/GenBank/DDBJ databases">
        <title>Sequencing the genomes of 1000 actinobacteria strains.</title>
        <authorList>
            <person name="Klenk H.-P."/>
        </authorList>
    </citation>
    <scope>NUCLEOTIDE SEQUENCE [LARGE SCALE GENOMIC DNA]</scope>
    <source>
        <strain evidence="4 5">DSM 45511</strain>
    </source>
</reference>
<dbReference type="InterPro" id="IPR011990">
    <property type="entry name" value="TPR-like_helical_dom_sf"/>
</dbReference>
<dbReference type="Pfam" id="PF00196">
    <property type="entry name" value="GerE"/>
    <property type="match status" value="1"/>
</dbReference>
<accession>A0A543GB56</accession>
<dbReference type="InterPro" id="IPR041664">
    <property type="entry name" value="AAA_16"/>
</dbReference>
<dbReference type="PROSITE" id="PS50043">
    <property type="entry name" value="HTH_LUXR_2"/>
    <property type="match status" value="1"/>
</dbReference>
<dbReference type="InterPro" id="IPR016032">
    <property type="entry name" value="Sig_transdc_resp-reg_C-effctor"/>
</dbReference>
<dbReference type="GO" id="GO:0006355">
    <property type="term" value="P:regulation of DNA-templated transcription"/>
    <property type="evidence" value="ECO:0007669"/>
    <property type="project" value="InterPro"/>
</dbReference>
<dbReference type="PANTHER" id="PTHR16305">
    <property type="entry name" value="TESTICULAR SOLUBLE ADENYLYL CYCLASE"/>
    <property type="match status" value="1"/>
</dbReference>
<dbReference type="OrthoDB" id="4500249at2"/>
<dbReference type="SUPFAM" id="SSF46894">
    <property type="entry name" value="C-terminal effector domain of the bipartite response regulators"/>
    <property type="match status" value="1"/>
</dbReference>
<dbReference type="InterPro" id="IPR000792">
    <property type="entry name" value="Tscrpt_reg_LuxR_C"/>
</dbReference>
<keyword evidence="1" id="KW-0547">Nucleotide-binding</keyword>
<dbReference type="Proteomes" id="UP000319818">
    <property type="component" value="Unassembled WGS sequence"/>
</dbReference>
<protein>
    <submittedName>
        <fullName evidence="4">Regulatory LuxR family protein</fullName>
    </submittedName>
</protein>
<sequence>MRPVLVGRPAEIAALDALLLAVARGRGTAVAVLGEAGIGKSRLLAELGDRADAQGMLVLSGGASEFEQDLPFWPFVDALDEYVRTLPPARLTTLDHDARSELAQVLPSWPAAEEVPSGADRRYGTHRSVRRLLEVLGGGPPLVLLLDDLHWADSASVELLCALLRRPPAGAVLLAAALRPRQAPARLAGALHRAADTGLLTRIDLAGLTVEDARRLLGPDVDEGLVRSLYAESGGNPFYLRQLAQFRPQDGVTAAGTPLDVGVPAAVAAAIGEELATLHGATRRALEAAAVAGDPFLLEVAAAAAALPDTAMADALDELQRRDLIRPTETPRRFRFRHPLVRRAVYGSAPAGWRLGAHDRCAQALAERGVPVAGRAHHIIQAARPGDLAAVGLLRDAGTAVVGRAPGQAARWFSAAIDLLPETATADALGLWTALAGACGATGRLDHARAALLRAIDLVPERSDSTRVRLVAECAGIEQTLGHHDDAHRRLVTALDALPDLDGADAVALMAAIGQDRLYRREYTAAIDWSQRARAAARQPLPVVESATGLALAAALGGATTEAGSACSEAAAVVDGMPDEEIAGTADPMIARLAGAELLVDRHADAARHAERALVASRTLGSRHHFPVLFWTATVRTALGRLAAATSLLDEAVEAARSSGNPAMLGWMLLARSAAADAGGETDIALATAHESAALLCGPNRTLSATWSAFTLANAAAPTDPAAAERALVSSCGPDLGALPQPFRPAAFALLARCRVATDRPAADAVEAARRCAEESGLVSARAAADAADAALVLHLGQPRRAAELALAAADAAGSVGAVVQAASARELAGRALAAAGTEQAIAELRRAAGEFEQCGAPRRAAAVERRLRALGDRGRHRRSRPGTGTAGMTSLTGRELEVARLIVDRRTNAEIGAELFLSGKTVETHVHNVFRKLDVGSRVEVARAVERYERERPAP</sequence>
<dbReference type="EMBL" id="VFPH01000001">
    <property type="protein sequence ID" value="TQM43313.1"/>
    <property type="molecule type" value="Genomic_DNA"/>
</dbReference>
<proteinExistence type="predicted"/>
<dbReference type="AlphaFoldDB" id="A0A543GB56"/>